<accession>A0AAE2WHK9</accession>
<reference evidence="1" key="1">
    <citation type="submission" date="2020-07" db="EMBL/GenBank/DDBJ databases">
        <title>A pangenomic view of the genus Pectobacterium provides insights into genome organization, phylogeny, and virulence.</title>
        <authorList>
            <person name="Jonkheer E."/>
            <person name="Brankovics B."/>
            <person name="Houwers I."/>
            <person name="Van Der Wolf J."/>
            <person name="Bonants P."/>
            <person name="Vreeburg R."/>
            <person name="Bollema R."/>
            <person name="De Haan J."/>
            <person name="Berke L."/>
            <person name="De Ridder D."/>
            <person name="Smit S."/>
            <person name="Van Der Lee T.A.J."/>
        </authorList>
    </citation>
    <scope>NUCLEOTIDE SEQUENCE</scope>
    <source>
        <strain evidence="1">NAK:433</strain>
    </source>
</reference>
<proteinExistence type="predicted"/>
<sequence length="448" mass="52418">MAIKELQNPSVSSFNFSTSSNGIRFITNSIFEDNIEKICKLLMENDSHLKRQLRIEQLHQYVKETVIDCTGENIFKHDEINKDKRFKIKILKNKLDYVLMQKIISTEITMYYPSDTVPLPDTFSIGPVKFLSPLMWVDGLTPRGDFNPFGEKTIEVWKDNFKKNYIYKRKFDYQKPNEFDITSETLRGILGNDNIVLKISLKNLEPNRAWEHGRMICKTALDGLSFIFNDDRLFFRQVMQDCSKPSTAAYKIFEHNGYLIKPGMSLTEVISPYPHEISLEILRQKNILLNSISKIVSGISLDVNATHPKMSMRCSTALEWFSESIRERNDYIAISKMCISLDVLCDVGKSDGITKLCSSLLKISQDDKVPFFKDELTLISFVKNAYEKGRSHIIHGNRFDRSDDYKNERKQIRTFCYNILYRYFIEFLHYDEDDMYQDFFNYIVKSHS</sequence>
<evidence type="ECO:0000313" key="1">
    <source>
        <dbReference type="EMBL" id="MBN3053075.1"/>
    </source>
</evidence>
<evidence type="ECO:0000313" key="2">
    <source>
        <dbReference type="Proteomes" id="UP000768524"/>
    </source>
</evidence>
<protein>
    <recommendedName>
        <fullName evidence="3">Apea-like HEPN domain-containing protein</fullName>
    </recommendedName>
</protein>
<gene>
    <name evidence="1" type="ORF">H4F45_16645</name>
</gene>
<name>A0AAE2WHK9_9GAMM</name>
<dbReference type="EMBL" id="JACGEP010000043">
    <property type="protein sequence ID" value="MBN3053075.1"/>
    <property type="molecule type" value="Genomic_DNA"/>
</dbReference>
<dbReference type="Proteomes" id="UP000768524">
    <property type="component" value="Unassembled WGS sequence"/>
</dbReference>
<dbReference type="AlphaFoldDB" id="A0AAE2WHK9"/>
<evidence type="ECO:0008006" key="3">
    <source>
        <dbReference type="Google" id="ProtNLM"/>
    </source>
</evidence>
<organism evidence="1 2">
    <name type="scientific">Pectobacterium brasiliense</name>
    <dbReference type="NCBI Taxonomy" id="180957"/>
    <lineage>
        <taxon>Bacteria</taxon>
        <taxon>Pseudomonadati</taxon>
        <taxon>Pseudomonadota</taxon>
        <taxon>Gammaproteobacteria</taxon>
        <taxon>Enterobacterales</taxon>
        <taxon>Pectobacteriaceae</taxon>
        <taxon>Pectobacterium</taxon>
    </lineage>
</organism>
<comment type="caution">
    <text evidence="1">The sequence shown here is derived from an EMBL/GenBank/DDBJ whole genome shotgun (WGS) entry which is preliminary data.</text>
</comment>